<feature type="transmembrane region" description="Helical" evidence="1">
    <location>
        <begin position="453"/>
        <end position="475"/>
    </location>
</feature>
<feature type="transmembrane region" description="Helical" evidence="1">
    <location>
        <begin position="405"/>
        <end position="421"/>
    </location>
</feature>
<accession>A0A2S1SMB7</accession>
<protein>
    <submittedName>
        <fullName evidence="2">Uncharacterized protein</fullName>
    </submittedName>
</protein>
<feature type="transmembrane region" description="Helical" evidence="1">
    <location>
        <begin position="227"/>
        <end position="245"/>
    </location>
</feature>
<feature type="transmembrane region" description="Helical" evidence="1">
    <location>
        <begin position="202"/>
        <end position="221"/>
    </location>
</feature>
<dbReference type="EMBL" id="CP029188">
    <property type="protein sequence ID" value="AWI27529.1"/>
    <property type="molecule type" value="Genomic_DNA"/>
</dbReference>
<dbReference type="OrthoDB" id="3696477at2"/>
<feature type="transmembrane region" description="Helical" evidence="1">
    <location>
        <begin position="313"/>
        <end position="333"/>
    </location>
</feature>
<sequence>MSGPMALEPDGGQGDTLALRLAAPGTTLALRLAAPGTTPSPRLAAPDTTLALRLPRRRRTPDDPVDVLAAELADRIGPAVHAYEVAALLESEGLTGEQIRERYGHPDLFSLAADLYRRVPRSFPEPPRGPDPWAPDHVRCALRGALFALPGLAHLLTGGMWHSPRGVYALVTAGLLSWAWGQALSHRAYLRLAAGPREAGRTLLVGAPTGALLASAAALAVAGPGPAALFGAGQSLYLAAAGVLLVRGRERLLLGTLVPLAAGAAVLPWWDPGPLPRIALPALTVVLAVAAAGREVRGMLGAPAGYGATRPPLPASVPYGLFGLAAGALVVSVGRQQPWAVVVLTVSMGPAEWLLYRFRGLSVAALRASADEAGFLLRSARTLALCLGGYLLPLVPAALLTGAEPAPLLALAAVLWTALLLQAFGRAWLPAAVTAAAAAGVVAATLLCGPPGTPWPLVCCGTAAGVLLIGALRYLGRPTAHS</sequence>
<gene>
    <name evidence="2" type="ORF">DDW44_01130</name>
</gene>
<evidence type="ECO:0000256" key="1">
    <source>
        <dbReference type="SAM" id="Phobius"/>
    </source>
</evidence>
<feature type="transmembrane region" description="Helical" evidence="1">
    <location>
        <begin position="252"/>
        <end position="270"/>
    </location>
</feature>
<dbReference type="KEGG" id="stir:DDW44_01130"/>
<organism evidence="2 3">
    <name type="scientific">Streptomyces tirandamycinicus</name>
    <dbReference type="NCBI Taxonomy" id="2174846"/>
    <lineage>
        <taxon>Bacteria</taxon>
        <taxon>Bacillati</taxon>
        <taxon>Actinomycetota</taxon>
        <taxon>Actinomycetes</taxon>
        <taxon>Kitasatosporales</taxon>
        <taxon>Streptomycetaceae</taxon>
        <taxon>Streptomyces</taxon>
    </lineage>
</organism>
<name>A0A2S1SMB7_9ACTN</name>
<dbReference type="AlphaFoldDB" id="A0A2S1SMB7"/>
<dbReference type="Proteomes" id="UP000244900">
    <property type="component" value="Chromosome"/>
</dbReference>
<evidence type="ECO:0000313" key="3">
    <source>
        <dbReference type="Proteomes" id="UP000244900"/>
    </source>
</evidence>
<feature type="transmembrane region" description="Helical" evidence="1">
    <location>
        <begin position="167"/>
        <end position="190"/>
    </location>
</feature>
<feature type="transmembrane region" description="Helical" evidence="1">
    <location>
        <begin position="339"/>
        <end position="358"/>
    </location>
</feature>
<keyword evidence="1" id="KW-1133">Transmembrane helix</keyword>
<evidence type="ECO:0000313" key="2">
    <source>
        <dbReference type="EMBL" id="AWI27529.1"/>
    </source>
</evidence>
<keyword evidence="1" id="KW-0472">Membrane</keyword>
<keyword evidence="3" id="KW-1185">Reference proteome</keyword>
<proteinExistence type="predicted"/>
<reference evidence="2 3" key="1">
    <citation type="submission" date="2018-05" db="EMBL/GenBank/DDBJ databases">
        <title>Complete genome sequence of sponge-derived Streptomyces sp. HNM0039.</title>
        <authorList>
            <person name="Huang X."/>
            <person name="Zhou S."/>
        </authorList>
    </citation>
    <scope>NUCLEOTIDE SEQUENCE [LARGE SCALE GENOMIC DNA]</scope>
    <source>
        <strain evidence="2 3">HNM0039</strain>
    </source>
</reference>
<feature type="transmembrane region" description="Helical" evidence="1">
    <location>
        <begin position="428"/>
        <end position="447"/>
    </location>
</feature>
<keyword evidence="1" id="KW-0812">Transmembrane</keyword>